<dbReference type="CDD" id="cd10434">
    <property type="entry name" value="GIY-YIG_UvrC_Cho"/>
    <property type="match status" value="1"/>
</dbReference>
<reference evidence="4 5" key="1">
    <citation type="journal article" date="2015" name="Nature">
        <title>rRNA introns, odd ribosomes, and small enigmatic genomes across a large radiation of phyla.</title>
        <authorList>
            <person name="Brown C.T."/>
            <person name="Hug L.A."/>
            <person name="Thomas B.C."/>
            <person name="Sharon I."/>
            <person name="Castelle C.J."/>
            <person name="Singh A."/>
            <person name="Wilkins M.J."/>
            <person name="Williams K.H."/>
            <person name="Banfield J.F."/>
        </authorList>
    </citation>
    <scope>NUCLEOTIDE SEQUENCE [LARGE SCALE GENOMIC DNA]</scope>
</reference>
<dbReference type="GO" id="GO:0006289">
    <property type="term" value="P:nucleotide-excision repair"/>
    <property type="evidence" value="ECO:0007669"/>
    <property type="project" value="InterPro"/>
</dbReference>
<evidence type="ECO:0000313" key="4">
    <source>
        <dbReference type="EMBL" id="KKU91806.1"/>
    </source>
</evidence>
<dbReference type="InterPro" id="IPR050066">
    <property type="entry name" value="UvrABC_protein_C"/>
</dbReference>
<dbReference type="EMBL" id="LCPF01000001">
    <property type="protein sequence ID" value="KKU91806.1"/>
    <property type="molecule type" value="Genomic_DNA"/>
</dbReference>
<evidence type="ECO:0000259" key="3">
    <source>
        <dbReference type="PROSITE" id="PS50165"/>
    </source>
</evidence>
<proteinExistence type="predicted"/>
<dbReference type="PANTHER" id="PTHR30562:SF1">
    <property type="entry name" value="UVRABC SYSTEM PROTEIN C"/>
    <property type="match status" value="1"/>
</dbReference>
<dbReference type="PROSITE" id="PS50165">
    <property type="entry name" value="UVRC"/>
    <property type="match status" value="1"/>
</dbReference>
<dbReference type="Pfam" id="PF01541">
    <property type="entry name" value="GIY-YIG"/>
    <property type="match status" value="1"/>
</dbReference>
<evidence type="ECO:0000313" key="5">
    <source>
        <dbReference type="Proteomes" id="UP000034956"/>
    </source>
</evidence>
<comment type="caution">
    <text evidence="4">The sequence shown here is derived from an EMBL/GenBank/DDBJ whole genome shotgun (WGS) entry which is preliminary data.</text>
</comment>
<accession>A0A0G1UCD4</accession>
<dbReference type="PATRIC" id="fig|1618660.3.peg.431"/>
<dbReference type="PROSITE" id="PS50164">
    <property type="entry name" value="GIY_YIG"/>
    <property type="match status" value="1"/>
</dbReference>
<dbReference type="SUPFAM" id="SSF82771">
    <property type="entry name" value="GIY-YIG endonuclease"/>
    <property type="match status" value="1"/>
</dbReference>
<dbReference type="InterPro" id="IPR001162">
    <property type="entry name" value="UvrC_RNase_H_dom"/>
</dbReference>
<dbReference type="SUPFAM" id="SSF46600">
    <property type="entry name" value="C-terminal UvrC-binding domain of UvrB"/>
    <property type="match status" value="1"/>
</dbReference>
<dbReference type="PROSITE" id="PS50151">
    <property type="entry name" value="UVR"/>
    <property type="match status" value="1"/>
</dbReference>
<organism evidence="4 5">
    <name type="scientific">Candidatus Jorgensenbacteria bacterium GW2011_GWA1_48_11</name>
    <dbReference type="NCBI Taxonomy" id="1618660"/>
    <lineage>
        <taxon>Bacteria</taxon>
        <taxon>Candidatus Joergenseniibacteriota</taxon>
    </lineage>
</organism>
<dbReference type="SMART" id="SM00465">
    <property type="entry name" value="GIYc"/>
    <property type="match status" value="1"/>
</dbReference>
<dbReference type="GO" id="GO:0009381">
    <property type="term" value="F:excinuclease ABC activity"/>
    <property type="evidence" value="ECO:0007669"/>
    <property type="project" value="InterPro"/>
</dbReference>
<dbReference type="Gene3D" id="4.10.860.10">
    <property type="entry name" value="UVR domain"/>
    <property type="match status" value="1"/>
</dbReference>
<dbReference type="Proteomes" id="UP000034956">
    <property type="component" value="Unassembled WGS sequence"/>
</dbReference>
<dbReference type="InterPro" id="IPR001943">
    <property type="entry name" value="UVR_dom"/>
</dbReference>
<dbReference type="InterPro" id="IPR035901">
    <property type="entry name" value="GIY-YIG_endonuc_sf"/>
</dbReference>
<feature type="domain" description="UVR" evidence="1">
    <location>
        <begin position="242"/>
        <end position="277"/>
    </location>
</feature>
<feature type="domain" description="UvrC family homology region profile" evidence="3">
    <location>
        <begin position="238"/>
        <end position="392"/>
    </location>
</feature>
<name>A0A0G1UCD4_9BACT</name>
<evidence type="ECO:0000259" key="1">
    <source>
        <dbReference type="PROSITE" id="PS50151"/>
    </source>
</evidence>
<dbReference type="Pfam" id="PF02151">
    <property type="entry name" value="UVR"/>
    <property type="match status" value="1"/>
</dbReference>
<dbReference type="InterPro" id="IPR038476">
    <property type="entry name" value="UvrC_RNase_H_dom_sf"/>
</dbReference>
<protein>
    <recommendedName>
        <fullName evidence="6">Excinuclease ABC subunit C</fullName>
    </recommendedName>
</protein>
<sequence length="453" mass="51134">MEKLYKNLPETPGVYLMKDAAGRILYVGKAVNLRRRVASYFTFTRRSEGEGGRSPAVAYALAGKHDLRLEKLVREIKKIDLKKTDTALEALILESALIKKHQPPWNIREKDDTSFLYVGITDDYFPRVILVRGKVIKGKALAPSLTERYQNRFARKREERGARFSAGFGPYTSASDIREALRIIRRIFPFSTHSAEAIGKFKRPCFDYQLGLCPGTCIGIIDRGDYLKNIKNIILLFQGKKKEILKNLQSAMKSASKKLEFEKAGKIRRQIFALQHIQDTALITDGRIQNLKFKIQNSFRIEGYDISNISGLSAVGSMVVFSAQGGPASGRILKPDKNQYRKFKIGTVFGSNDTAMLAEMLGRRLNHREWPLPDLFLIDGGKPQVNAVRSVLDEFGLQLPVVGIAKGAKRKKNEFIGPVPKEIGEKTLIQVRDEAHRFAVSYHKKLRSYSSLL</sequence>
<dbReference type="Gene3D" id="3.40.1440.10">
    <property type="entry name" value="GIY-YIG endonuclease"/>
    <property type="match status" value="1"/>
</dbReference>
<dbReference type="Gene3D" id="3.30.420.340">
    <property type="entry name" value="UvrC, RNAse H endonuclease domain"/>
    <property type="match status" value="1"/>
</dbReference>
<dbReference type="InterPro" id="IPR036876">
    <property type="entry name" value="UVR_dom_sf"/>
</dbReference>
<dbReference type="InterPro" id="IPR000305">
    <property type="entry name" value="GIY-YIG_endonuc"/>
</dbReference>
<dbReference type="PANTHER" id="PTHR30562">
    <property type="entry name" value="UVRC/OXIDOREDUCTASE"/>
    <property type="match status" value="1"/>
</dbReference>
<dbReference type="InterPro" id="IPR047296">
    <property type="entry name" value="GIY-YIG_UvrC_Cho"/>
</dbReference>
<gene>
    <name evidence="4" type="ORF">UY23_C0001G0412</name>
</gene>
<dbReference type="Pfam" id="PF08459">
    <property type="entry name" value="UvrC_RNaseH_dom"/>
    <property type="match status" value="1"/>
</dbReference>
<dbReference type="AlphaFoldDB" id="A0A0G1UCD4"/>
<evidence type="ECO:0008006" key="6">
    <source>
        <dbReference type="Google" id="ProtNLM"/>
    </source>
</evidence>
<feature type="domain" description="GIY-YIG" evidence="2">
    <location>
        <begin position="10"/>
        <end position="107"/>
    </location>
</feature>
<dbReference type="GO" id="GO:0009380">
    <property type="term" value="C:excinuclease repair complex"/>
    <property type="evidence" value="ECO:0007669"/>
    <property type="project" value="TreeGrafter"/>
</dbReference>
<evidence type="ECO:0000259" key="2">
    <source>
        <dbReference type="PROSITE" id="PS50164"/>
    </source>
</evidence>